<dbReference type="PANTHER" id="PTHR42879">
    <property type="entry name" value="3-OXOACYL-(ACYL-CARRIER-PROTEIN) REDUCTASE"/>
    <property type="match status" value="1"/>
</dbReference>
<dbReference type="SMART" id="SM00822">
    <property type="entry name" value="PKS_KR"/>
    <property type="match status" value="1"/>
</dbReference>
<accession>W1V8A2</accession>
<dbReference type="InterPro" id="IPR050259">
    <property type="entry name" value="SDR"/>
</dbReference>
<gene>
    <name evidence="4" type="ORF">Q605_AUC01042G0004</name>
</gene>
<dbReference type="InterPro" id="IPR036291">
    <property type="entry name" value="NAD(P)-bd_dom_sf"/>
</dbReference>
<sequence>MSGVRNDGALASPTALVTGASGGIGAAVAGALRQAGDQVVGWSRSGAAPEGVRGCSVDVTEAGAVRAAAARLEEAGGVEVLVCAAGVAVDALAMRTSDETWQTTVETNLTGAFTVVRAVLPGMLRRRSGRIILVSSVIAARGGTGLAAYGASKGGIEGLTRSLAREVAPRGITVNAVAPGFVDTPMTAGLSQPARESYLAQIPMGRLGRAEEVAAVVRFLASPQASYVTGAIVPVDGGMGMGR</sequence>
<evidence type="ECO:0000259" key="3">
    <source>
        <dbReference type="SMART" id="SM00822"/>
    </source>
</evidence>
<dbReference type="InterPro" id="IPR057326">
    <property type="entry name" value="KR_dom"/>
</dbReference>
<dbReference type="PRINTS" id="PR00080">
    <property type="entry name" value="SDRFAMILY"/>
</dbReference>
<dbReference type="InterPro" id="IPR002347">
    <property type="entry name" value="SDR_fam"/>
</dbReference>
<protein>
    <submittedName>
        <fullName evidence="4">3-oxoacyl-[acyl-carrier-protein] reductase</fullName>
    </submittedName>
</protein>
<dbReference type="Proteomes" id="UP000018852">
    <property type="component" value="Unassembled WGS sequence"/>
</dbReference>
<dbReference type="AlphaFoldDB" id="W1V8A2"/>
<dbReference type="PANTHER" id="PTHR42879:SF2">
    <property type="entry name" value="3-OXOACYL-[ACYL-CARRIER-PROTEIN] REDUCTASE FABG"/>
    <property type="match status" value="1"/>
</dbReference>
<feature type="domain" description="Ketoreductase" evidence="3">
    <location>
        <begin position="13"/>
        <end position="180"/>
    </location>
</feature>
<evidence type="ECO:0000313" key="5">
    <source>
        <dbReference type="Proteomes" id="UP000018852"/>
    </source>
</evidence>
<dbReference type="InterPro" id="IPR020904">
    <property type="entry name" value="Sc_DH/Rdtase_CS"/>
</dbReference>
<evidence type="ECO:0000256" key="1">
    <source>
        <dbReference type="ARBA" id="ARBA00006484"/>
    </source>
</evidence>
<evidence type="ECO:0000313" key="4">
    <source>
        <dbReference type="EMBL" id="ETJ01866.1"/>
    </source>
</evidence>
<dbReference type="PRINTS" id="PR00081">
    <property type="entry name" value="GDHRDH"/>
</dbReference>
<dbReference type="EMBL" id="AZLV01001042">
    <property type="protein sequence ID" value="ETJ01866.1"/>
    <property type="molecule type" value="Genomic_DNA"/>
</dbReference>
<dbReference type="GO" id="GO:0016491">
    <property type="term" value="F:oxidoreductase activity"/>
    <property type="evidence" value="ECO:0007669"/>
    <property type="project" value="UniProtKB-KW"/>
</dbReference>
<keyword evidence="2" id="KW-0560">Oxidoreductase</keyword>
<dbReference type="Gene3D" id="3.40.50.720">
    <property type="entry name" value="NAD(P)-binding Rossmann-like Domain"/>
    <property type="match status" value="1"/>
</dbReference>
<proteinExistence type="inferred from homology"/>
<dbReference type="SUPFAM" id="SSF51735">
    <property type="entry name" value="NAD(P)-binding Rossmann-fold domains"/>
    <property type="match status" value="1"/>
</dbReference>
<reference evidence="4 5" key="1">
    <citation type="submission" date="2013-12" db="EMBL/GenBank/DDBJ databases">
        <title>A Varibaculum cambriense genome reconstructed from a premature infant gut community with otherwise low bacterial novelty that shifts toward anaerobic metabolism during the third week of life.</title>
        <authorList>
            <person name="Brown C.T."/>
            <person name="Sharon I."/>
            <person name="Thomas B.C."/>
            <person name="Castelle C.J."/>
            <person name="Morowitz M.J."/>
            <person name="Banfield J.F."/>
        </authorList>
    </citation>
    <scope>NUCLEOTIDE SEQUENCE [LARGE SCALE GENOMIC DNA]</scope>
    <source>
        <strain evidence="5">DORA_12</strain>
    </source>
</reference>
<comment type="similarity">
    <text evidence="1">Belongs to the short-chain dehydrogenases/reductases (SDR) family.</text>
</comment>
<comment type="caution">
    <text evidence="4">The sequence shown here is derived from an EMBL/GenBank/DDBJ whole genome shotgun (WGS) entry which is preliminary data.</text>
</comment>
<evidence type="ECO:0000256" key="2">
    <source>
        <dbReference type="ARBA" id="ARBA00023002"/>
    </source>
</evidence>
<name>W1V8A2_9ACTO</name>
<dbReference type="PROSITE" id="PS00061">
    <property type="entry name" value="ADH_SHORT"/>
    <property type="match status" value="1"/>
</dbReference>
<dbReference type="FunFam" id="3.40.50.720:FF:000173">
    <property type="entry name" value="3-oxoacyl-[acyl-carrier protein] reductase"/>
    <property type="match status" value="1"/>
</dbReference>
<organism evidence="4 5">
    <name type="scientific">Actinomyces urogenitalis DORA_12</name>
    <dbReference type="NCBI Taxonomy" id="1403939"/>
    <lineage>
        <taxon>Bacteria</taxon>
        <taxon>Bacillati</taxon>
        <taxon>Actinomycetota</taxon>
        <taxon>Actinomycetes</taxon>
        <taxon>Actinomycetales</taxon>
        <taxon>Actinomycetaceae</taxon>
        <taxon>Actinomyces</taxon>
    </lineage>
</organism>
<dbReference type="GO" id="GO:0032787">
    <property type="term" value="P:monocarboxylic acid metabolic process"/>
    <property type="evidence" value="ECO:0007669"/>
    <property type="project" value="UniProtKB-ARBA"/>
</dbReference>
<dbReference type="Pfam" id="PF13561">
    <property type="entry name" value="adh_short_C2"/>
    <property type="match status" value="1"/>
</dbReference>
<dbReference type="PATRIC" id="fig|1403939.3.peg.1799"/>